<dbReference type="PANTHER" id="PTHR45748:SF7">
    <property type="entry name" value="1-PHOSPHATIDYLINOSITOL 3-PHOSPHATE 5-KINASE-RELATED"/>
    <property type="match status" value="1"/>
</dbReference>
<evidence type="ECO:0000256" key="5">
    <source>
        <dbReference type="ARBA" id="ARBA00022771"/>
    </source>
</evidence>
<dbReference type="SUPFAM" id="SSF56104">
    <property type="entry name" value="SAICAR synthase-like"/>
    <property type="match status" value="1"/>
</dbReference>
<evidence type="ECO:0000313" key="14">
    <source>
        <dbReference type="EMBL" id="KAF9786912.1"/>
    </source>
</evidence>
<keyword evidence="6 10" id="KW-0418">Kinase</keyword>
<evidence type="ECO:0000256" key="2">
    <source>
        <dbReference type="ARBA" id="ARBA00022679"/>
    </source>
</evidence>
<keyword evidence="2 10" id="KW-0808">Transferase</keyword>
<dbReference type="InterPro" id="IPR002423">
    <property type="entry name" value="Cpn60/GroEL/TCP-1"/>
</dbReference>
<dbReference type="Pfam" id="PF01363">
    <property type="entry name" value="FYVE"/>
    <property type="match status" value="1"/>
</dbReference>
<feature type="region of interest" description="Disordered" evidence="11">
    <location>
        <begin position="1"/>
        <end position="23"/>
    </location>
</feature>
<dbReference type="GO" id="GO:0000285">
    <property type="term" value="F:1-phosphatidylinositol-3-phosphate 5-kinase activity"/>
    <property type="evidence" value="ECO:0007669"/>
    <property type="project" value="UniProtKB-EC"/>
</dbReference>
<evidence type="ECO:0000259" key="13">
    <source>
        <dbReference type="PROSITE" id="PS51455"/>
    </source>
</evidence>
<feature type="compositionally biased region" description="Basic and acidic residues" evidence="11">
    <location>
        <begin position="1675"/>
        <end position="1688"/>
    </location>
</feature>
<keyword evidence="3" id="KW-0479">Metal-binding</keyword>
<dbReference type="Pfam" id="PF00118">
    <property type="entry name" value="Cpn60_TCP1"/>
    <property type="match status" value="1"/>
</dbReference>
<feature type="compositionally biased region" description="Basic and acidic residues" evidence="11">
    <location>
        <begin position="1468"/>
        <end position="1487"/>
    </location>
</feature>
<feature type="compositionally biased region" description="Polar residues" evidence="11">
    <location>
        <begin position="100"/>
        <end position="109"/>
    </location>
</feature>
<dbReference type="Gene3D" id="3.30.810.10">
    <property type="entry name" value="2-Layer Sandwich"/>
    <property type="match status" value="1"/>
</dbReference>
<dbReference type="InterPro" id="IPR017455">
    <property type="entry name" value="Znf_FYVE-rel"/>
</dbReference>
<evidence type="ECO:0000256" key="7">
    <source>
        <dbReference type="ARBA" id="ARBA00022833"/>
    </source>
</evidence>
<dbReference type="InterPro" id="IPR044769">
    <property type="entry name" value="PIKfyve_PIPKc"/>
</dbReference>
<reference evidence="14" key="2">
    <citation type="submission" date="2020-11" db="EMBL/GenBank/DDBJ databases">
        <authorList>
            <consortium name="DOE Joint Genome Institute"/>
            <person name="Kuo A."/>
            <person name="Miyauchi S."/>
            <person name="Kiss E."/>
            <person name="Drula E."/>
            <person name="Kohler A."/>
            <person name="Sanchez-Garcia M."/>
            <person name="Andreopoulos B."/>
            <person name="Barry K.W."/>
            <person name="Bonito G."/>
            <person name="Buee M."/>
            <person name="Carver A."/>
            <person name="Chen C."/>
            <person name="Cichocki N."/>
            <person name="Clum A."/>
            <person name="Culley D."/>
            <person name="Crous P.W."/>
            <person name="Fauchery L."/>
            <person name="Girlanda M."/>
            <person name="Hayes R."/>
            <person name="Keri Z."/>
            <person name="Labutti K."/>
            <person name="Lipzen A."/>
            <person name="Lombard V."/>
            <person name="Magnuson J."/>
            <person name="Maillard F."/>
            <person name="Morin E."/>
            <person name="Murat C."/>
            <person name="Nolan M."/>
            <person name="Ohm R."/>
            <person name="Pangilinan J."/>
            <person name="Pereira M."/>
            <person name="Perotto S."/>
            <person name="Peter M."/>
            <person name="Riley R."/>
            <person name="Sitrit Y."/>
            <person name="Stielow B."/>
            <person name="Szollosi G."/>
            <person name="Zifcakova L."/>
            <person name="Stursova M."/>
            <person name="Spatafora J.W."/>
            <person name="Tedersoo L."/>
            <person name="Vaario L.-M."/>
            <person name="Yamada A."/>
            <person name="Yan M."/>
            <person name="Wang P."/>
            <person name="Xu J."/>
            <person name="Bruns T."/>
            <person name="Baldrian P."/>
            <person name="Vilgalys R."/>
            <person name="Henrissat B."/>
            <person name="Grigoriev I.V."/>
            <person name="Hibbett D."/>
            <person name="Nagy L.G."/>
            <person name="Martin F.M."/>
        </authorList>
    </citation>
    <scope>NUCLEOTIDE SEQUENCE</scope>
    <source>
        <strain evidence="14">UH-Tt-Lm1</strain>
    </source>
</reference>
<dbReference type="SUPFAM" id="SSF54849">
    <property type="entry name" value="GroEL-intermediate domain like"/>
    <property type="match status" value="1"/>
</dbReference>
<evidence type="ECO:0000256" key="9">
    <source>
        <dbReference type="PROSITE-ProRule" id="PRU00091"/>
    </source>
</evidence>
<proteinExistence type="predicted"/>
<feature type="compositionally biased region" description="Acidic residues" evidence="11">
    <location>
        <begin position="1723"/>
        <end position="1744"/>
    </location>
</feature>
<dbReference type="InterPro" id="IPR027483">
    <property type="entry name" value="PInositol-4-P-4/5-kinase_C_sf"/>
</dbReference>
<dbReference type="FunFam" id="3.30.40.10:FF:000283">
    <property type="entry name" value="1-phosphatidylinositol-3-phosphate 5-kinase (Fab1)"/>
    <property type="match status" value="1"/>
</dbReference>
<feature type="region of interest" description="Disordered" evidence="11">
    <location>
        <begin position="1353"/>
        <end position="1383"/>
    </location>
</feature>
<keyword evidence="7" id="KW-0862">Zinc</keyword>
<dbReference type="InterPro" id="IPR027409">
    <property type="entry name" value="GroEL-like_apical_dom_sf"/>
</dbReference>
<evidence type="ECO:0000256" key="8">
    <source>
        <dbReference type="ARBA" id="ARBA00022840"/>
    </source>
</evidence>
<evidence type="ECO:0000256" key="1">
    <source>
        <dbReference type="ARBA" id="ARBA00012009"/>
    </source>
</evidence>
<dbReference type="CDD" id="cd17300">
    <property type="entry name" value="PIPKc_PIKfyve"/>
    <property type="match status" value="1"/>
</dbReference>
<evidence type="ECO:0000313" key="15">
    <source>
        <dbReference type="Proteomes" id="UP000736335"/>
    </source>
</evidence>
<dbReference type="GO" id="GO:0000329">
    <property type="term" value="C:fungal-type vacuole membrane"/>
    <property type="evidence" value="ECO:0007669"/>
    <property type="project" value="TreeGrafter"/>
</dbReference>
<feature type="compositionally biased region" description="Basic residues" evidence="11">
    <location>
        <begin position="1548"/>
        <end position="1560"/>
    </location>
</feature>
<feature type="compositionally biased region" description="Polar residues" evidence="11">
    <location>
        <begin position="1813"/>
        <end position="1822"/>
    </location>
</feature>
<dbReference type="CDD" id="cd15725">
    <property type="entry name" value="FYVE_PIKfyve_Fab1"/>
    <property type="match status" value="1"/>
</dbReference>
<dbReference type="GO" id="GO:0008270">
    <property type="term" value="F:zinc ion binding"/>
    <property type="evidence" value="ECO:0007669"/>
    <property type="project" value="UniProtKB-KW"/>
</dbReference>
<keyword evidence="15" id="KW-1185">Reference proteome</keyword>
<keyword evidence="5 9" id="KW-0863">Zinc-finger</keyword>
<gene>
    <name evidence="14" type="ORF">BJ322DRAFT_1107007</name>
</gene>
<keyword evidence="4 10" id="KW-0547">Nucleotide-binding</keyword>
<organism evidence="14 15">
    <name type="scientific">Thelephora terrestris</name>
    <dbReference type="NCBI Taxonomy" id="56493"/>
    <lineage>
        <taxon>Eukaryota</taxon>
        <taxon>Fungi</taxon>
        <taxon>Dikarya</taxon>
        <taxon>Basidiomycota</taxon>
        <taxon>Agaricomycotina</taxon>
        <taxon>Agaricomycetes</taxon>
        <taxon>Thelephorales</taxon>
        <taxon>Thelephoraceae</taxon>
        <taxon>Thelephora</taxon>
    </lineage>
</organism>
<sequence>MESPLPSPGIPHFQAASTSRTSLHKLDDAPCLTSFNPFEEEDENDQSSYAIVTSLLSRVKNTFVPTLATSSAPSPSQQPPTGGSKESSISEPTRRASLHAQISNVSTRPGSERPTPIHRLSSSLPAPPLVSLTPVTSEAPSFNVEYDRPSSSRGFFSSAITENGDGPGYGVAIPGFPIQDSDARSIRTTISIHRQGSVSKTMRRIRGEGLSRDYWMDDELCKECYDCKSVFTAWRRKHHCRICGQVFCSRCASNVIKGSRYGHDGMIRVCNLCLEKLSKVEDDDDDDRRSVVSSTASPFATHHPSDAYLSRYTNSPFSTSQVQIPGQKSDTFNLFAIAESQRGSEGTHSSVVPTGAPHDDDLIHSTVVPFRRNLSNDEAEPIRIQCSGNERDLPAHSQNDSVDFPITVPVPGNGAISSIAFPGSPSEHALEYTDDIRSRINSSYGDFDGTGTPFVRSRVQSRIPDNFGPEPGWRSRRESTAYAQELNLVSMFHLRIMLRQMLTKEGIPNITEWESTLLKLALQIARDLTFTAHPQRQGADMDVRRYVKIKKIPGGAPKDSEYVDGAVITKNVAHKAMSRSLRNPRVMFVTFPLEFQRVEGQYMHFSQVVRQEKEYLNNLAARIAALRPHIVLVEKSVSRIALDALAKHKICVARSVKESAIQVVARMTQGDVFSSIDRLALEPHLGHCGNFQIQTFDHQLIPGRRKTYMRFEGCNKEMGCTILLRGGSNDTLTRIKRVTRFLTFIVRNLKLETHLWIDSVIAVPQLTAEAIPSASSSAASNSVTTGVHPSLWSFSNLKFLSDSPPSTNDTPNHQIDDEDLPDDEAQQRALTRKIRQSLDPYTKTFISVSATLRFQPPQPIKRMKELDDALTVAKRAWEDEIIRREERTGTPITITELPTVNENEFQLDTPTELASLHFQEATITPNMKLDEDDIKAQIESLPDRIASETPPRGLVLSGGKPGLPTEVQPGDLEEAAPCALKTVEDIGFESRIVQLKVQHEQQRKIWEWYLRKNKDDFDVEKYQCIVLWECRMPTVDYENRKPCTQPQLRYITFYGENDLTLGQFIESSINDTLAQFLDPKTVCLGKGCDEPIARHCKVFVHNDIKLMVAVEQWDQTPGHGGSHYLYSPDLVTTWSCCRLCGTVTPPIPASEEMQRYSFAKFLELHLYPTDVQFVEGAGCKHNIYKHHIRHFFKRGMAVRFQTDPVNVYEVAYPPSRIVVKSESRLELKNADFTRLHTRNMLWYTALVDDLKLINIDAATGDEKADQKLTADINALILRAEMERDEIARMINHVYKDTAPTDTLGLNQVRAYGQDKIVAWQQDFDRLPKVRPAQIMSRKSSAFGSVRAGLWPSGRRFPGPSEHHPSSASVSETEESARPRLSRRVTGLSFVSTSSASDASEPEMDGAVSKLVEKTIPLAVATANGVVNKEREFAKHDSKGEGSDGDSDSTIGAAKDDPPPAPSASSPVEARKALAEFPPKEPTEERTSRPISRLPRRTTQHPSVAELVKKYQDFLPASGVSDLAKTAFAPELPESEPEASPPPPPLRPPTHRSRHGNRVVPKKTSISDFEQGYAANVAPRQRRPLNSRIPVPPPLDLNQDSRRTSPDKRPPMTRGYTYDNPRLSPVASIHGRSRPRLHQKGSTQDKPSIPRSPVAGGKPNLRRQPPQGSKVSHITKHFERISKDNERATRRYAVIRGGRKPRPVASARAKVEILDSVRDAVKDEESESSFESSEADDEGDGDDESPVPALKKNDSMNSTISRPETDPEVLSVTESPAELETSEGPPLSGVVRETTGAPVTTPLRTVNEAAESVLPSTSTSPTMFASPLPSATRPHTTTDTETSVGERNSIFRALTGFWPGYTPQSRFRSQSDVEDLMADPEHIFRDASMVVRTDEPTSIIALALNSPMYREMLAKSRAEKRIAREPRVANDSNEAFMPDDSSIAESASTWGVVQVDSITGGDPTEDLKMPSSKLPWAVSFESSGLTITCTILFPEQFDALRRTYDCEKSMIESLARCVKFNASGGKSGSAFLKTKDDRFIAKEISRAELETMETFAPAYFDYMSSSFTTGRPTLLAKIFGCFKVIWKTTSHSGPGKPKVHQMNLVIMENLLYDRRFSKIYDLKGSTRGRHVQSTGRENEVLLDENLNESEFSAAQKAQRFIENHTAAHLSPFFMREHSKRILRGALNSDSKFLADINVMDYSFVVGVDSSRNELVVGIVDYVRTYTWDKKLESWVKESAFLGGAGKGEPTIVSPRQYRQRFLAAMERYFPLTPDRWMKQQDVPEETDVDW</sequence>
<feature type="compositionally biased region" description="Polar residues" evidence="11">
    <location>
        <begin position="1832"/>
        <end position="1843"/>
    </location>
</feature>
<dbReference type="Pfam" id="PF01504">
    <property type="entry name" value="PIP5K"/>
    <property type="match status" value="1"/>
</dbReference>
<dbReference type="InterPro" id="IPR002498">
    <property type="entry name" value="PInositol-4-P-4/5-kinase_core"/>
</dbReference>
<feature type="region of interest" description="Disordered" evidence="11">
    <location>
        <begin position="341"/>
        <end position="361"/>
    </location>
</feature>
<dbReference type="FunFam" id="3.50.7.10:FF:000007">
    <property type="entry name" value="1-phosphatidylinositol 3-phosphate 5-kinase isoform X1"/>
    <property type="match status" value="1"/>
</dbReference>
<feature type="domain" description="PIPK" evidence="13">
    <location>
        <begin position="1909"/>
        <end position="2268"/>
    </location>
</feature>
<dbReference type="OrthoDB" id="158357at2759"/>
<protein>
    <recommendedName>
        <fullName evidence="1">1-phosphatidylinositol-3-phosphate 5-kinase</fullName>
        <ecNumber evidence="1">2.7.1.150</ecNumber>
    </recommendedName>
</protein>
<dbReference type="InterPro" id="IPR000306">
    <property type="entry name" value="Znf_FYVE"/>
</dbReference>
<evidence type="ECO:0000256" key="10">
    <source>
        <dbReference type="PROSITE-ProRule" id="PRU00781"/>
    </source>
</evidence>
<dbReference type="SUPFAM" id="SSF52029">
    <property type="entry name" value="GroEL apical domain-like"/>
    <property type="match status" value="1"/>
</dbReference>
<dbReference type="GO" id="GO:0005524">
    <property type="term" value="F:ATP binding"/>
    <property type="evidence" value="ECO:0007669"/>
    <property type="project" value="UniProtKB-UniRule"/>
</dbReference>
<evidence type="ECO:0000256" key="11">
    <source>
        <dbReference type="SAM" id="MobiDB-lite"/>
    </source>
</evidence>
<dbReference type="SUPFAM" id="SSF57903">
    <property type="entry name" value="FYVE/PHD zinc finger"/>
    <property type="match status" value="1"/>
</dbReference>
<dbReference type="PANTHER" id="PTHR45748">
    <property type="entry name" value="1-PHOSPHATIDYLINOSITOL 3-PHOSPHATE 5-KINASE-RELATED"/>
    <property type="match status" value="1"/>
</dbReference>
<feature type="region of interest" description="Disordered" evidence="11">
    <location>
        <begin position="1524"/>
        <end position="1843"/>
    </location>
</feature>
<feature type="region of interest" description="Disordered" evidence="11">
    <location>
        <begin position="802"/>
        <end position="825"/>
    </location>
</feature>
<dbReference type="GO" id="GO:0046854">
    <property type="term" value="P:phosphatidylinositol phosphate biosynthetic process"/>
    <property type="evidence" value="ECO:0007669"/>
    <property type="project" value="TreeGrafter"/>
</dbReference>
<evidence type="ECO:0000259" key="12">
    <source>
        <dbReference type="PROSITE" id="PS50178"/>
    </source>
</evidence>
<dbReference type="Proteomes" id="UP000736335">
    <property type="component" value="Unassembled WGS sequence"/>
</dbReference>
<name>A0A9P6L891_9AGAM</name>
<feature type="compositionally biased region" description="Low complexity" evidence="11">
    <location>
        <begin position="120"/>
        <end position="134"/>
    </location>
</feature>
<feature type="compositionally biased region" description="Polar residues" evidence="11">
    <location>
        <begin position="802"/>
        <end position="813"/>
    </location>
</feature>
<dbReference type="Gene3D" id="3.30.40.10">
    <property type="entry name" value="Zinc/RING finger domain, C3HC4 (zinc finger)"/>
    <property type="match status" value="1"/>
</dbReference>
<keyword evidence="8 10" id="KW-0067">ATP-binding</keyword>
<dbReference type="FunFam" id="3.30.810.10:FF:000001">
    <property type="entry name" value="1-phosphatidylinositol 3-phosphate 5-kinase FAB1"/>
    <property type="match status" value="1"/>
</dbReference>
<dbReference type="PROSITE" id="PS51455">
    <property type="entry name" value="PIPK"/>
    <property type="match status" value="1"/>
</dbReference>
<dbReference type="EMBL" id="WIUZ02000005">
    <property type="protein sequence ID" value="KAF9786912.1"/>
    <property type="molecule type" value="Genomic_DNA"/>
</dbReference>
<dbReference type="GO" id="GO:0010008">
    <property type="term" value="C:endosome membrane"/>
    <property type="evidence" value="ECO:0007669"/>
    <property type="project" value="TreeGrafter"/>
</dbReference>
<feature type="compositionally biased region" description="Low complexity" evidence="11">
    <location>
        <begin position="68"/>
        <end position="84"/>
    </location>
</feature>
<feature type="compositionally biased region" description="Basic and acidic residues" evidence="11">
    <location>
        <begin position="1598"/>
        <end position="1609"/>
    </location>
</feature>
<feature type="compositionally biased region" description="Pro residues" evidence="11">
    <location>
        <begin position="1538"/>
        <end position="1547"/>
    </location>
</feature>
<dbReference type="Gene3D" id="3.50.7.10">
    <property type="entry name" value="GroEL"/>
    <property type="match status" value="1"/>
</dbReference>
<dbReference type="SMART" id="SM00064">
    <property type="entry name" value="FYVE"/>
    <property type="match status" value="1"/>
</dbReference>
<feature type="compositionally biased region" description="Basic and acidic residues" evidence="11">
    <location>
        <begin position="1708"/>
        <end position="1722"/>
    </location>
</feature>
<feature type="region of interest" description="Disordered" evidence="11">
    <location>
        <begin position="67"/>
        <end position="134"/>
    </location>
</feature>
<dbReference type="CDD" id="cd03334">
    <property type="entry name" value="Fab1_TCP"/>
    <property type="match status" value="1"/>
</dbReference>
<reference evidence="14" key="1">
    <citation type="journal article" date="2020" name="Nat. Commun.">
        <title>Large-scale genome sequencing of mycorrhizal fungi provides insights into the early evolution of symbiotic traits.</title>
        <authorList>
            <person name="Miyauchi S."/>
            <person name="Kiss E."/>
            <person name="Kuo A."/>
            <person name="Drula E."/>
            <person name="Kohler A."/>
            <person name="Sanchez-Garcia M."/>
            <person name="Morin E."/>
            <person name="Andreopoulos B."/>
            <person name="Barry K.W."/>
            <person name="Bonito G."/>
            <person name="Buee M."/>
            <person name="Carver A."/>
            <person name="Chen C."/>
            <person name="Cichocki N."/>
            <person name="Clum A."/>
            <person name="Culley D."/>
            <person name="Crous P.W."/>
            <person name="Fauchery L."/>
            <person name="Girlanda M."/>
            <person name="Hayes R.D."/>
            <person name="Keri Z."/>
            <person name="LaButti K."/>
            <person name="Lipzen A."/>
            <person name="Lombard V."/>
            <person name="Magnuson J."/>
            <person name="Maillard F."/>
            <person name="Murat C."/>
            <person name="Nolan M."/>
            <person name="Ohm R.A."/>
            <person name="Pangilinan J."/>
            <person name="Pereira M.F."/>
            <person name="Perotto S."/>
            <person name="Peter M."/>
            <person name="Pfister S."/>
            <person name="Riley R."/>
            <person name="Sitrit Y."/>
            <person name="Stielow J.B."/>
            <person name="Szollosi G."/>
            <person name="Zifcakova L."/>
            <person name="Stursova M."/>
            <person name="Spatafora J.W."/>
            <person name="Tedersoo L."/>
            <person name="Vaario L.M."/>
            <person name="Yamada A."/>
            <person name="Yan M."/>
            <person name="Wang P."/>
            <person name="Xu J."/>
            <person name="Bruns T."/>
            <person name="Baldrian P."/>
            <person name="Vilgalys R."/>
            <person name="Dunand C."/>
            <person name="Henrissat B."/>
            <person name="Grigoriev I.V."/>
            <person name="Hibbett D."/>
            <person name="Nagy L.G."/>
            <person name="Martin F.M."/>
        </authorList>
    </citation>
    <scope>NUCLEOTIDE SEQUENCE</scope>
    <source>
        <strain evidence="14">UH-Tt-Lm1</strain>
    </source>
</reference>
<evidence type="ECO:0000256" key="4">
    <source>
        <dbReference type="ARBA" id="ARBA00022741"/>
    </source>
</evidence>
<dbReference type="EC" id="2.7.1.150" evidence="1"/>
<feature type="compositionally biased region" description="Basic and acidic residues" evidence="11">
    <location>
        <begin position="1431"/>
        <end position="1441"/>
    </location>
</feature>
<dbReference type="SMART" id="SM00330">
    <property type="entry name" value="PIPKc"/>
    <property type="match status" value="1"/>
</dbReference>
<accession>A0A9P6L891</accession>
<dbReference type="InterPro" id="IPR027484">
    <property type="entry name" value="PInositol-4-P-5-kinase_N"/>
</dbReference>
<dbReference type="InterPro" id="IPR013083">
    <property type="entry name" value="Znf_RING/FYVE/PHD"/>
</dbReference>
<evidence type="ECO:0000256" key="3">
    <source>
        <dbReference type="ARBA" id="ARBA00022723"/>
    </source>
</evidence>
<evidence type="ECO:0000256" key="6">
    <source>
        <dbReference type="ARBA" id="ARBA00022777"/>
    </source>
</evidence>
<feature type="compositionally biased region" description="Polar residues" evidence="11">
    <location>
        <begin position="341"/>
        <end position="352"/>
    </location>
</feature>
<dbReference type="InterPro" id="IPR011011">
    <property type="entry name" value="Znf_FYVE_PHD"/>
</dbReference>
<dbReference type="PROSITE" id="PS50178">
    <property type="entry name" value="ZF_FYVE"/>
    <property type="match status" value="1"/>
</dbReference>
<dbReference type="InterPro" id="IPR027410">
    <property type="entry name" value="TCP-1-like_intermed_sf"/>
</dbReference>
<feature type="domain" description="FYVE-type" evidence="12">
    <location>
        <begin position="218"/>
        <end position="278"/>
    </location>
</feature>
<comment type="caution">
    <text evidence="14">The sequence shown here is derived from an EMBL/GenBank/DDBJ whole genome shotgun (WGS) entry which is preliminary data.</text>
</comment>
<dbReference type="Gene3D" id="3.30.800.10">
    <property type="entry name" value="Phosphatidylinositol Phosphate Kinase II Beta"/>
    <property type="match status" value="1"/>
</dbReference>
<feature type="region of interest" description="Disordered" evidence="11">
    <location>
        <begin position="1431"/>
        <end position="1504"/>
    </location>
</feature>